<keyword evidence="2" id="KW-0805">Transcription regulation</keyword>
<keyword evidence="1" id="KW-0678">Repressor</keyword>
<dbReference type="Gene3D" id="1.10.10.10">
    <property type="entry name" value="Winged helix-like DNA-binding domain superfamily/Winged helix DNA-binding domain"/>
    <property type="match status" value="1"/>
</dbReference>
<evidence type="ECO:0000256" key="2">
    <source>
        <dbReference type="ARBA" id="ARBA00023015"/>
    </source>
</evidence>
<comment type="caution">
    <text evidence="7">The sequence shown here is derived from an EMBL/GenBank/DDBJ whole genome shotgun (WGS) entry which is preliminary data.</text>
</comment>
<dbReference type="EMBL" id="RZNY01000011">
    <property type="protein sequence ID" value="RUT45439.1"/>
    <property type="molecule type" value="Genomic_DNA"/>
</dbReference>
<organism evidence="7 8">
    <name type="scientific">Paenibacillus anaericanus</name>
    <dbReference type="NCBI Taxonomy" id="170367"/>
    <lineage>
        <taxon>Bacteria</taxon>
        <taxon>Bacillati</taxon>
        <taxon>Bacillota</taxon>
        <taxon>Bacilli</taxon>
        <taxon>Bacillales</taxon>
        <taxon>Paenibacillaceae</taxon>
        <taxon>Paenibacillus</taxon>
    </lineage>
</organism>
<sequence>MNKNIYLQIFNDYSDKIQKGQLVPGTKLPSENDITVEYGTSRETVRKALNLLAQYGYIHKVRGKGSYVLDIGRMDFPITGLISFKQMSKKFGWDTKTHVDEVKRVPANAEVARQLHIPANEPVWRVTRAREIEGERIILDKDYFLSSIVEQLSEEIASHSIYEYLEGVLQLKISYAKKEISVEEVTAEDRRLLDLHDFNHIVVVKNYVFLENTTLFQFTESRHRLDKFQFVDFARRVHGEDLP</sequence>
<keyword evidence="4" id="KW-0804">Transcription</keyword>
<evidence type="ECO:0000256" key="3">
    <source>
        <dbReference type="ARBA" id="ARBA00023125"/>
    </source>
</evidence>
<dbReference type="InterPro" id="IPR050679">
    <property type="entry name" value="Bact_HTH_transcr_reg"/>
</dbReference>
<dbReference type="InterPro" id="IPR036388">
    <property type="entry name" value="WH-like_DNA-bd_sf"/>
</dbReference>
<dbReference type="Proteomes" id="UP000279446">
    <property type="component" value="Unassembled WGS sequence"/>
</dbReference>
<evidence type="ECO:0000256" key="5">
    <source>
        <dbReference type="NCBIfam" id="TIGR02404"/>
    </source>
</evidence>
<dbReference type="GO" id="GO:0045892">
    <property type="term" value="P:negative regulation of DNA-templated transcription"/>
    <property type="evidence" value="ECO:0007669"/>
    <property type="project" value="TreeGrafter"/>
</dbReference>
<dbReference type="OrthoDB" id="9816541at2"/>
<dbReference type="SUPFAM" id="SSF64288">
    <property type="entry name" value="Chorismate lyase-like"/>
    <property type="match status" value="1"/>
</dbReference>
<evidence type="ECO:0000256" key="4">
    <source>
        <dbReference type="ARBA" id="ARBA00023163"/>
    </source>
</evidence>
<evidence type="ECO:0000313" key="7">
    <source>
        <dbReference type="EMBL" id="RUT45439.1"/>
    </source>
</evidence>
<dbReference type="CDD" id="cd07377">
    <property type="entry name" value="WHTH_GntR"/>
    <property type="match status" value="1"/>
</dbReference>
<name>A0A433Y7V2_9BACL</name>
<proteinExistence type="predicted"/>
<dbReference type="InterPro" id="IPR000524">
    <property type="entry name" value="Tscrpt_reg_HTH_GntR"/>
</dbReference>
<dbReference type="InterPro" id="IPR012770">
    <property type="entry name" value="TreR"/>
</dbReference>
<dbReference type="FunFam" id="3.40.1410.10:FF:000008">
    <property type="entry name" value="Transcriptional regulator, GntR family"/>
    <property type="match status" value="1"/>
</dbReference>
<dbReference type="GO" id="GO:0003700">
    <property type="term" value="F:DNA-binding transcription factor activity"/>
    <property type="evidence" value="ECO:0007669"/>
    <property type="project" value="UniProtKB-UniRule"/>
</dbReference>
<accession>A0A433Y7V2</accession>
<dbReference type="PROSITE" id="PS50949">
    <property type="entry name" value="HTH_GNTR"/>
    <property type="match status" value="1"/>
</dbReference>
<dbReference type="PRINTS" id="PR00035">
    <property type="entry name" value="HTHGNTR"/>
</dbReference>
<dbReference type="NCBIfam" id="TIGR02404">
    <property type="entry name" value="trehalos_R_Bsub"/>
    <property type="match status" value="1"/>
</dbReference>
<dbReference type="PANTHER" id="PTHR44846:SF12">
    <property type="entry name" value="HTH-TYPE TRANSCRIPTIONAL REGULATOR TRER"/>
    <property type="match status" value="1"/>
</dbReference>
<dbReference type="GO" id="GO:0003677">
    <property type="term" value="F:DNA binding"/>
    <property type="evidence" value="ECO:0007669"/>
    <property type="project" value="UniProtKB-UniRule"/>
</dbReference>
<dbReference type="Gene3D" id="3.40.1410.10">
    <property type="entry name" value="Chorismate lyase-like"/>
    <property type="match status" value="1"/>
</dbReference>
<protein>
    <recommendedName>
        <fullName evidence="5">Trehalose operon repressor</fullName>
    </recommendedName>
</protein>
<dbReference type="Pfam" id="PF00392">
    <property type="entry name" value="GntR"/>
    <property type="match status" value="1"/>
</dbReference>
<dbReference type="AlphaFoldDB" id="A0A433Y7V2"/>
<keyword evidence="8" id="KW-1185">Reference proteome</keyword>
<feature type="domain" description="HTH gntR-type" evidence="6">
    <location>
        <begin position="3"/>
        <end position="71"/>
    </location>
</feature>
<dbReference type="InterPro" id="IPR036390">
    <property type="entry name" value="WH_DNA-bd_sf"/>
</dbReference>
<dbReference type="Pfam" id="PF07702">
    <property type="entry name" value="UTRA"/>
    <property type="match status" value="1"/>
</dbReference>
<evidence type="ECO:0000256" key="1">
    <source>
        <dbReference type="ARBA" id="ARBA00022491"/>
    </source>
</evidence>
<reference evidence="7 8" key="1">
    <citation type="submission" date="2018-12" db="EMBL/GenBank/DDBJ databases">
        <authorList>
            <person name="Sun L."/>
            <person name="Chen Z."/>
        </authorList>
    </citation>
    <scope>NUCLEOTIDE SEQUENCE [LARGE SCALE GENOMIC DNA]</scope>
    <source>
        <strain evidence="7 8">DSM 15890</strain>
    </source>
</reference>
<dbReference type="RefSeq" id="WP_127192713.1">
    <property type="nucleotide sequence ID" value="NZ_RZNY01000011.1"/>
</dbReference>
<dbReference type="InterPro" id="IPR011663">
    <property type="entry name" value="UTRA"/>
</dbReference>
<dbReference type="SMART" id="SM00866">
    <property type="entry name" value="UTRA"/>
    <property type="match status" value="1"/>
</dbReference>
<dbReference type="SUPFAM" id="SSF46785">
    <property type="entry name" value="Winged helix' DNA-binding domain"/>
    <property type="match status" value="1"/>
</dbReference>
<keyword evidence="3" id="KW-0238">DNA-binding</keyword>
<dbReference type="InterPro" id="IPR028978">
    <property type="entry name" value="Chorismate_lyase_/UTRA_dom_sf"/>
</dbReference>
<gene>
    <name evidence="7" type="primary">treR</name>
    <name evidence="7" type="ORF">EJP82_14140</name>
</gene>
<dbReference type="SMART" id="SM00345">
    <property type="entry name" value="HTH_GNTR"/>
    <property type="match status" value="1"/>
</dbReference>
<evidence type="ECO:0000313" key="8">
    <source>
        <dbReference type="Proteomes" id="UP000279446"/>
    </source>
</evidence>
<dbReference type="PANTHER" id="PTHR44846">
    <property type="entry name" value="MANNOSYL-D-GLYCERATE TRANSPORT/METABOLISM SYSTEM REPRESSOR MNGR-RELATED"/>
    <property type="match status" value="1"/>
</dbReference>
<evidence type="ECO:0000259" key="6">
    <source>
        <dbReference type="PROSITE" id="PS50949"/>
    </source>
</evidence>